<dbReference type="InterPro" id="IPR012675">
    <property type="entry name" value="Beta-grasp_dom_sf"/>
</dbReference>
<protein>
    <recommendedName>
        <fullName evidence="5">Ubiquitin-related modifier 1</fullName>
    </recommendedName>
</protein>
<comment type="subcellular location">
    <subcellularLocation>
        <location evidence="5">Cytoplasm</location>
    </subcellularLocation>
</comment>
<keyword evidence="3 5" id="KW-0819">tRNA processing</keyword>
<name>A0A0B2UL61_9MICR</name>
<dbReference type="RefSeq" id="XP_014564150.1">
    <property type="nucleotide sequence ID" value="XM_014708664.1"/>
</dbReference>
<dbReference type="AlphaFoldDB" id="A0A0B2UL61"/>
<keyword evidence="4" id="KW-0833">Ubl conjugation pathway</keyword>
<dbReference type="GO" id="GO:0034227">
    <property type="term" value="P:tRNA thio-modification"/>
    <property type="evidence" value="ECO:0007669"/>
    <property type="project" value="InterPro"/>
</dbReference>
<evidence type="ECO:0000256" key="1">
    <source>
        <dbReference type="ARBA" id="ARBA00022490"/>
    </source>
</evidence>
<dbReference type="UniPathway" id="UPA00988"/>
<dbReference type="InterPro" id="IPR016155">
    <property type="entry name" value="Mopterin_synth/thiamin_S_b"/>
</dbReference>
<evidence type="ECO:0000313" key="7">
    <source>
        <dbReference type="Proteomes" id="UP000031056"/>
    </source>
</evidence>
<evidence type="ECO:0000256" key="2">
    <source>
        <dbReference type="ARBA" id="ARBA00022499"/>
    </source>
</evidence>
<dbReference type="EMBL" id="JOKQ01000003">
    <property type="protein sequence ID" value="KHN70108.1"/>
    <property type="molecule type" value="Genomic_DNA"/>
</dbReference>
<dbReference type="SUPFAM" id="SSF54285">
    <property type="entry name" value="MoaD/ThiS"/>
    <property type="match status" value="1"/>
</dbReference>
<evidence type="ECO:0000313" key="6">
    <source>
        <dbReference type="EMBL" id="KHN70108.1"/>
    </source>
</evidence>
<dbReference type="Gene3D" id="3.10.20.30">
    <property type="match status" value="1"/>
</dbReference>
<gene>
    <name evidence="6" type="ORF">M896_030950</name>
</gene>
<evidence type="ECO:0000256" key="4">
    <source>
        <dbReference type="ARBA" id="ARBA00022786"/>
    </source>
</evidence>
<dbReference type="InterPro" id="IPR015221">
    <property type="entry name" value="Urm1"/>
</dbReference>
<comment type="similarity">
    <text evidence="5">Belongs to the URM1 family.</text>
</comment>
<dbReference type="OrthoDB" id="10248987at2759"/>
<dbReference type="GO" id="GO:0005737">
    <property type="term" value="C:cytoplasm"/>
    <property type="evidence" value="ECO:0007669"/>
    <property type="project" value="UniProtKB-SubCell"/>
</dbReference>
<organism evidence="6 7">
    <name type="scientific">Ordospora colligata OC4</name>
    <dbReference type="NCBI Taxonomy" id="1354746"/>
    <lineage>
        <taxon>Eukaryota</taxon>
        <taxon>Fungi</taxon>
        <taxon>Fungi incertae sedis</taxon>
        <taxon>Microsporidia</taxon>
        <taxon>Ordosporidae</taxon>
        <taxon>Ordospora</taxon>
    </lineage>
</organism>
<keyword evidence="2" id="KW-1017">Isopeptide bond</keyword>
<dbReference type="HOGENOM" id="CLU_148208_1_0_1"/>
<accession>A0A0B2UL61</accession>
<keyword evidence="1 5" id="KW-0963">Cytoplasm</keyword>
<keyword evidence="7" id="KW-1185">Reference proteome</keyword>
<dbReference type="GeneID" id="26261379"/>
<evidence type="ECO:0000256" key="3">
    <source>
        <dbReference type="ARBA" id="ARBA00022694"/>
    </source>
</evidence>
<dbReference type="FunCoup" id="A0A0B2UL61">
    <property type="interactions" value="120"/>
</dbReference>
<dbReference type="VEuPathDB" id="MicrosporidiaDB:M896_030950"/>
<comment type="caution">
    <text evidence="6">The sequence shown here is derived from an EMBL/GenBank/DDBJ whole genome shotgun (WGS) entry which is preliminary data.</text>
</comment>
<proteinExistence type="inferred from homology"/>
<evidence type="ECO:0000256" key="5">
    <source>
        <dbReference type="RuleBase" id="RU361182"/>
    </source>
</evidence>
<dbReference type="Pfam" id="PF09138">
    <property type="entry name" value="Urm1"/>
    <property type="match status" value="1"/>
</dbReference>
<comment type="pathway">
    <text evidence="5">tRNA modification; 5-methoxycarbonylmethyl-2-thiouridine-tRNA biosynthesis.</text>
</comment>
<reference evidence="6 7" key="1">
    <citation type="journal article" date="2014" name="MBio">
        <title>The Ordospora colligata genome; evolution of extreme reduction in microsporidia and host-to-parasite horizontal gene transfer.</title>
        <authorList>
            <person name="Pombert J.-F."/>
            <person name="Haag K.L."/>
            <person name="Beidas S."/>
            <person name="Ebert D."/>
            <person name="Keeling P.J."/>
        </authorList>
    </citation>
    <scope>NUCLEOTIDE SEQUENCE [LARGE SCALE GENOMIC DNA]</scope>
    <source>
        <strain evidence="6 7">OC4</strain>
    </source>
</reference>
<dbReference type="InParanoid" id="A0A0B2UL61"/>
<sequence>MKLKFSGASTARLNNSELLISKDTMDSGKMETIGDVLKHLCNTDTDVRSSFFDRHGELAHGTICIINKMDWEIVQREKTPVMYGDEMVLISTIHGG</sequence>
<dbReference type="Proteomes" id="UP000031056">
    <property type="component" value="Unassembled WGS sequence"/>
</dbReference>